<proteinExistence type="predicted"/>
<evidence type="ECO:0000313" key="2">
    <source>
        <dbReference type="Proteomes" id="UP000601736"/>
    </source>
</evidence>
<gene>
    <name evidence="1" type="ORF">NMYAN_10165</name>
</gene>
<protein>
    <submittedName>
        <fullName evidence="1">Uncharacterized protein</fullName>
    </submittedName>
</protein>
<reference evidence="1" key="1">
    <citation type="submission" date="2021-02" db="EMBL/GenBank/DDBJ databases">
        <authorList>
            <person name="Han P."/>
        </authorList>
    </citation>
    <scope>NUCLEOTIDE SEQUENCE</scope>
    <source>
        <strain evidence="1">Nitrosomonas nitrosa 18-3D</strain>
    </source>
</reference>
<dbReference type="PROSITE" id="PS51257">
    <property type="entry name" value="PROKAR_LIPOPROTEIN"/>
    <property type="match status" value="1"/>
</dbReference>
<name>A0A8H8YWX9_9PROT</name>
<dbReference type="AlphaFoldDB" id="A0A8H8YWX9"/>
<accession>A0A8H8YWX9</accession>
<sequence length="111" mass="12403">MLGIHLRNWLRYIAIPLCILLLLGSCPYTRPFTDASGRAIPAGLAQMEMLQIGGVKQSVWFRGRDTAAPALQCRIGRLFSGCLLGATRSREVVSWKHRSRIDDYRTNRAGS</sequence>
<organism evidence="1 2">
    <name type="scientific">Nitrosomonas nitrosa</name>
    <dbReference type="NCBI Taxonomy" id="52442"/>
    <lineage>
        <taxon>Bacteria</taxon>
        <taxon>Pseudomonadati</taxon>
        <taxon>Pseudomonadota</taxon>
        <taxon>Betaproteobacteria</taxon>
        <taxon>Nitrosomonadales</taxon>
        <taxon>Nitrosomonadaceae</taxon>
        <taxon>Nitrosomonas</taxon>
    </lineage>
</organism>
<dbReference type="EMBL" id="CAJNAP010000001">
    <property type="protein sequence ID" value="CAE6484373.1"/>
    <property type="molecule type" value="Genomic_DNA"/>
</dbReference>
<comment type="caution">
    <text evidence="1">The sequence shown here is derived from an EMBL/GenBank/DDBJ whole genome shotgun (WGS) entry which is preliminary data.</text>
</comment>
<dbReference type="Proteomes" id="UP000601736">
    <property type="component" value="Unassembled WGS sequence"/>
</dbReference>
<evidence type="ECO:0000313" key="1">
    <source>
        <dbReference type="EMBL" id="CAE6484373.1"/>
    </source>
</evidence>